<dbReference type="EMBL" id="JAAKZV010000311">
    <property type="protein sequence ID" value="NGN69566.1"/>
    <property type="molecule type" value="Genomic_DNA"/>
</dbReference>
<dbReference type="AlphaFoldDB" id="A0A6G4UD13"/>
<accession>A0A6G4UD13</accession>
<evidence type="ECO:0000313" key="2">
    <source>
        <dbReference type="EMBL" id="NGN69566.1"/>
    </source>
</evidence>
<dbReference type="Proteomes" id="UP000481583">
    <property type="component" value="Unassembled WGS sequence"/>
</dbReference>
<sequence length="122" mass="12718">MDPAAIATLVTAAASGAAGEAGRRGWESLVGLFRRGRGDGQDVVQAELVDPGDEAAVRGLAERIAERAAADPEFHRALEDWARAHRPAPSVRNEISGNAQVSGHTFQAGGDITFNGPPPPVR</sequence>
<evidence type="ECO:0000256" key="1">
    <source>
        <dbReference type="SAM" id="MobiDB-lite"/>
    </source>
</evidence>
<protein>
    <submittedName>
        <fullName evidence="2">Uncharacterized protein</fullName>
    </submittedName>
</protein>
<evidence type="ECO:0000313" key="3">
    <source>
        <dbReference type="Proteomes" id="UP000481583"/>
    </source>
</evidence>
<dbReference type="RefSeq" id="WP_165244618.1">
    <property type="nucleotide sequence ID" value="NZ_JAAKZV010000311.1"/>
</dbReference>
<proteinExistence type="predicted"/>
<gene>
    <name evidence="2" type="ORF">G5C51_37480</name>
</gene>
<feature type="region of interest" description="Disordered" evidence="1">
    <location>
        <begin position="101"/>
        <end position="122"/>
    </location>
</feature>
<name>A0A6G4UD13_9ACTN</name>
<keyword evidence="3" id="KW-1185">Reference proteome</keyword>
<reference evidence="2 3" key="1">
    <citation type="submission" date="2020-02" db="EMBL/GenBank/DDBJ databases">
        <title>Whole-genome analyses of novel actinobacteria.</title>
        <authorList>
            <person name="Sahin N."/>
        </authorList>
    </citation>
    <scope>NUCLEOTIDE SEQUENCE [LARGE SCALE GENOMIC DNA]</scope>
    <source>
        <strain evidence="2 3">A7024</strain>
    </source>
</reference>
<organism evidence="2 3">
    <name type="scientific">Streptomyces coryli</name>
    <dbReference type="NCBI Taxonomy" id="1128680"/>
    <lineage>
        <taxon>Bacteria</taxon>
        <taxon>Bacillati</taxon>
        <taxon>Actinomycetota</taxon>
        <taxon>Actinomycetes</taxon>
        <taxon>Kitasatosporales</taxon>
        <taxon>Streptomycetaceae</taxon>
        <taxon>Streptomyces</taxon>
    </lineage>
</organism>
<comment type="caution">
    <text evidence="2">The sequence shown here is derived from an EMBL/GenBank/DDBJ whole genome shotgun (WGS) entry which is preliminary data.</text>
</comment>